<dbReference type="EMBL" id="PIOC01000023">
    <property type="protein sequence ID" value="RDW16905.1"/>
    <property type="molecule type" value="Genomic_DNA"/>
</dbReference>
<dbReference type="InterPro" id="IPR000719">
    <property type="entry name" value="Prot_kinase_dom"/>
</dbReference>
<organism evidence="15 16">
    <name type="scientific">Oceanobacillus arenosus</name>
    <dbReference type="NCBI Taxonomy" id="1229153"/>
    <lineage>
        <taxon>Bacteria</taxon>
        <taxon>Bacillati</taxon>
        <taxon>Bacillota</taxon>
        <taxon>Bacilli</taxon>
        <taxon>Bacillales</taxon>
        <taxon>Bacillaceae</taxon>
        <taxon>Oceanobacillus</taxon>
    </lineage>
</organism>
<evidence type="ECO:0000313" key="15">
    <source>
        <dbReference type="EMBL" id="RDW16905.1"/>
    </source>
</evidence>
<dbReference type="PROSITE" id="PS50011">
    <property type="entry name" value="PROTEIN_KINASE_DOM"/>
    <property type="match status" value="1"/>
</dbReference>
<feature type="domain" description="Protein kinase" evidence="13">
    <location>
        <begin position="7"/>
        <end position="270"/>
    </location>
</feature>
<comment type="subcellular location">
    <subcellularLocation>
        <location evidence="2">Cell membrane</location>
        <topology evidence="2">Multi-pass membrane protein</topology>
    </subcellularLocation>
</comment>
<dbReference type="SUPFAM" id="SSF55874">
    <property type="entry name" value="ATPase domain of HSP90 chaperone/DNA topoisomerase II/histidine kinase"/>
    <property type="match status" value="1"/>
</dbReference>
<evidence type="ECO:0000256" key="5">
    <source>
        <dbReference type="ARBA" id="ARBA00022679"/>
    </source>
</evidence>
<evidence type="ECO:0000259" key="13">
    <source>
        <dbReference type="PROSITE" id="PS50011"/>
    </source>
</evidence>
<dbReference type="FunFam" id="1.10.287.130:FF:000001">
    <property type="entry name" value="Two-component sensor histidine kinase"/>
    <property type="match status" value="1"/>
</dbReference>
<dbReference type="Gene3D" id="1.10.510.10">
    <property type="entry name" value="Transferase(Phosphotransferase) domain 1"/>
    <property type="match status" value="1"/>
</dbReference>
<name>A0A3D8PP33_9BACI</name>
<dbReference type="OrthoDB" id="9801841at2"/>
<dbReference type="PANTHER" id="PTHR43642">
    <property type="entry name" value="HYBRID SIGNAL TRANSDUCTION HISTIDINE KINASE G"/>
    <property type="match status" value="1"/>
</dbReference>
<dbReference type="CDD" id="cd00082">
    <property type="entry name" value="HisKA"/>
    <property type="match status" value="1"/>
</dbReference>
<dbReference type="SMART" id="SM00387">
    <property type="entry name" value="HATPase_c"/>
    <property type="match status" value="1"/>
</dbReference>
<dbReference type="SMART" id="SM00065">
    <property type="entry name" value="GAF"/>
    <property type="match status" value="1"/>
</dbReference>
<dbReference type="Pfam" id="PF25503">
    <property type="entry name" value="TPR_CHK1"/>
    <property type="match status" value="1"/>
</dbReference>
<dbReference type="InterPro" id="IPR029016">
    <property type="entry name" value="GAF-like_dom_sf"/>
</dbReference>
<dbReference type="PROSITE" id="PS50005">
    <property type="entry name" value="TPR"/>
    <property type="match status" value="1"/>
</dbReference>
<dbReference type="InterPro" id="IPR005467">
    <property type="entry name" value="His_kinase_dom"/>
</dbReference>
<dbReference type="SMART" id="SM00382">
    <property type="entry name" value="AAA"/>
    <property type="match status" value="1"/>
</dbReference>
<dbReference type="Proteomes" id="UP000257143">
    <property type="component" value="Unassembled WGS sequence"/>
</dbReference>
<dbReference type="Gene3D" id="3.40.50.300">
    <property type="entry name" value="P-loop containing nucleotide triphosphate hydrolases"/>
    <property type="match status" value="1"/>
</dbReference>
<evidence type="ECO:0000256" key="3">
    <source>
        <dbReference type="ARBA" id="ARBA00012438"/>
    </source>
</evidence>
<dbReference type="InterPro" id="IPR019734">
    <property type="entry name" value="TPR_rpt"/>
</dbReference>
<dbReference type="SMART" id="SM00220">
    <property type="entry name" value="S_TKc"/>
    <property type="match status" value="1"/>
</dbReference>
<dbReference type="PROSITE" id="PS50109">
    <property type="entry name" value="HIS_KIN"/>
    <property type="match status" value="1"/>
</dbReference>
<dbReference type="InterPro" id="IPR036890">
    <property type="entry name" value="HATPase_C_sf"/>
</dbReference>
<dbReference type="SUPFAM" id="SSF56112">
    <property type="entry name" value="Protein kinase-like (PK-like)"/>
    <property type="match status" value="1"/>
</dbReference>
<dbReference type="Pfam" id="PF00069">
    <property type="entry name" value="Pkinase"/>
    <property type="match status" value="1"/>
</dbReference>
<dbReference type="Pfam" id="PF13191">
    <property type="entry name" value="AAA_16"/>
    <property type="match status" value="1"/>
</dbReference>
<protein>
    <recommendedName>
        <fullName evidence="3">histidine kinase</fullName>
        <ecNumber evidence="3">2.7.13.3</ecNumber>
    </recommendedName>
</protein>
<dbReference type="InterPro" id="IPR003018">
    <property type="entry name" value="GAF"/>
</dbReference>
<dbReference type="SUPFAM" id="SSF52540">
    <property type="entry name" value="P-loop containing nucleoside triphosphate hydrolases"/>
    <property type="match status" value="1"/>
</dbReference>
<dbReference type="CDD" id="cd00075">
    <property type="entry name" value="HATPase"/>
    <property type="match status" value="1"/>
</dbReference>
<dbReference type="EC" id="2.7.13.3" evidence="3"/>
<dbReference type="InterPro" id="IPR011990">
    <property type="entry name" value="TPR-like_helical_dom_sf"/>
</dbReference>
<dbReference type="SUPFAM" id="SSF48452">
    <property type="entry name" value="TPR-like"/>
    <property type="match status" value="2"/>
</dbReference>
<evidence type="ECO:0000256" key="2">
    <source>
        <dbReference type="ARBA" id="ARBA00004651"/>
    </source>
</evidence>
<evidence type="ECO:0000313" key="16">
    <source>
        <dbReference type="Proteomes" id="UP000257143"/>
    </source>
</evidence>
<dbReference type="Pfam" id="PF00512">
    <property type="entry name" value="HisKA"/>
    <property type="match status" value="1"/>
</dbReference>
<dbReference type="Gene3D" id="1.10.287.130">
    <property type="match status" value="1"/>
</dbReference>
<dbReference type="SUPFAM" id="SSF47384">
    <property type="entry name" value="Homodimeric domain of signal transducing histidine kinase"/>
    <property type="match status" value="1"/>
</dbReference>
<dbReference type="SUPFAM" id="SSF55781">
    <property type="entry name" value="GAF domain-like"/>
    <property type="match status" value="1"/>
</dbReference>
<proteinExistence type="predicted"/>
<dbReference type="PANTHER" id="PTHR43642:SF1">
    <property type="entry name" value="HYBRID SIGNAL TRANSDUCTION HISTIDINE KINASE G"/>
    <property type="match status" value="1"/>
</dbReference>
<keyword evidence="12" id="KW-0175">Coiled coil</keyword>
<dbReference type="Gene3D" id="3.30.450.40">
    <property type="match status" value="1"/>
</dbReference>
<dbReference type="SMART" id="SM00028">
    <property type="entry name" value="TPR"/>
    <property type="match status" value="2"/>
</dbReference>
<comment type="caution">
    <text evidence="15">The sequence shown here is derived from an EMBL/GenBank/DDBJ whole genome shotgun (WGS) entry which is preliminary data.</text>
</comment>
<sequence length="1750" mass="200432">MFTLPGYRILDILIENTTWTLYKAYDLKDKKVVAIKQENKELKSIHDHAAIVHDFHVAKKLQTKQVLKPIKLEKHREESYFITDLFSGDTLEGRLQQQKAAFDLKTFLKLAIRITDAVGSVHLEHTIHKSLQPRNILLHHQTDEIILTGFHHSTNLSSEIGHPNVSPYQLKGRVAYMSPEQTGRMNRALDYRTDLYSLGIIFYEMITGILPFQLEHPAEMIHAHLARIPVRPSAINEAIPPMVSTIIMQLLEKMPESRYQSTRGLKEDLFKSLTEWNQTGEIRPFALSVKAQVKLFERPQVLYGREEAVKELVAGFHRVRSGKAELMLMKGPSGIGKTALVNELHKQLIKEKGYFISGKFVHLQKQIPFAPLIAAFQGLVRQVLSEGKESRRQWQDTLNAELGSSKNVIANFIPEICWLIGPQDQVSELPPEAVHNRFRLAIQKFVQVFARKGHPLVLFLDDLQWADEATLDLIDFLITNACNSYLLIVGAYRDNEVTLGHPFERMLRKVKEKEVPITTIAVTHLNKEHIRTWIEDALAITGKDGIFLIELIFRITDGNPFFIIQLLQTFNEEKVFYFHSIEGKWLVNVTRLKQLNISEKILDIILKRINQLAPETIATLQLASCFGNQFDLKSLAIITGKSFVALAADIWEGLETGLVLPMDESYKWVYPDENLVLLDKQPPTYLFLHDKVQQAFYSSMSRETQEMNHMKIGLQLVSQYDDHQREEHIFDIVNHLNHCTHHLSDEQKLDLAERNRLAGERAKQRAASESALHFFNIGKELLPADKWNAKYYETAFNIMIGLGEAEYLNQRFEEAERIFDELLEEARTNQEKLRIYNLKITLYVHIHEVERATNTGLEGLRLFNWNFKSNPNKLDVAKEYLLTKRALRQNKDIDLLELNTVSEDDLQFVMRTLINTNAPTYHWNQNLATILMLRALRLTLKHGDMDITSLVYNNYALTQSAGFSDYDASYQFGRLAIEHTEKFQDNSLKARVYFVFGSYVNHWKQSIRFNLDYLDRSQQLCIESGNLHLAGAAGMFIPLTEFIMGENIQDVKNEIIRQLEFATRNEYTLSYDFLGELMDWIDLLQAPNQKVNWNLPAFTDDDSAKIIHFTIRLQMTYLLDDELKAVEIMDVLDKLVDRTLKLINAPEYYFYSGLWIARQMYNGTISKKKGTAKIAKQLARLEKWANHAPMNYMHKYLLVKGELAKAKGKTDEAIQLYNQAIDLASENGFLQDLALANQCAAYFYLDQQLPKSAKSYLADAYHHYMEWGAERIAFRLYEKHKDLFSKWTTEDQPQGLKSAMERESLDMNAVFDASTAISEEVILNKLVDKLLRIAVINAGAEHGYLFLSDEAEELQLVAVNHMNEEANVTLYDHPEKIHENMDISLSVLDYVANTKQAVVLGEADRNGEFTKDAYVKKHHVKSILCLPIIYHRRLTGILYLENNQSTYVFTDESMTLLTLIASQAAISIENAYLYRNLEEKVMERTRLLNEANQNLLVANESLAESENNRSQLLSNISHDLRSPIATIRGYVDAILDGVVNSPEQRADYLQVIKKRLGSLNRLIQDLFDLAQFESGNVTFSMDIIPIDQLFNHLSSQFEQDIRQAGLTVRTLLPMHMEEAYPLVEVDVQRLEQVMSNLVSNAIKHTDQGGIEISLALEMDHGRAIISVADQGSGIPDSDLPYIFDRQYTKGFASNSQGHGLGLSISKEIITAHQGEIWVESEEGVGSRFSFSMNVFDTVTAGLELEADEVS</sequence>
<dbReference type="FunFam" id="3.30.565.10:FF:000006">
    <property type="entry name" value="Sensor histidine kinase WalK"/>
    <property type="match status" value="1"/>
</dbReference>
<keyword evidence="10" id="KW-0472">Membrane</keyword>
<feature type="domain" description="Histidine kinase" evidence="14">
    <location>
        <begin position="1515"/>
        <end position="1736"/>
    </location>
</feature>
<keyword evidence="4" id="KW-0597">Phosphoprotein</keyword>
<dbReference type="Gene3D" id="3.30.565.10">
    <property type="entry name" value="Histidine kinase-like ATPase, C-terminal domain"/>
    <property type="match status" value="1"/>
</dbReference>
<feature type="repeat" description="TPR" evidence="11">
    <location>
        <begin position="1194"/>
        <end position="1227"/>
    </location>
</feature>
<evidence type="ECO:0000256" key="4">
    <source>
        <dbReference type="ARBA" id="ARBA00022553"/>
    </source>
</evidence>
<accession>A0A3D8PP33</accession>
<evidence type="ECO:0000256" key="1">
    <source>
        <dbReference type="ARBA" id="ARBA00000085"/>
    </source>
</evidence>
<evidence type="ECO:0000259" key="14">
    <source>
        <dbReference type="PROSITE" id="PS50109"/>
    </source>
</evidence>
<evidence type="ECO:0000256" key="11">
    <source>
        <dbReference type="PROSITE-ProRule" id="PRU00339"/>
    </source>
</evidence>
<evidence type="ECO:0000256" key="12">
    <source>
        <dbReference type="SAM" id="Coils"/>
    </source>
</evidence>
<dbReference type="InterPro" id="IPR027417">
    <property type="entry name" value="P-loop_NTPase"/>
</dbReference>
<evidence type="ECO:0000256" key="10">
    <source>
        <dbReference type="ARBA" id="ARBA00023136"/>
    </source>
</evidence>
<dbReference type="InterPro" id="IPR004358">
    <property type="entry name" value="Sig_transdc_His_kin-like_C"/>
</dbReference>
<feature type="coiled-coil region" evidence="12">
    <location>
        <begin position="805"/>
        <end position="832"/>
    </location>
</feature>
<evidence type="ECO:0000256" key="8">
    <source>
        <dbReference type="ARBA" id="ARBA00022840"/>
    </source>
</evidence>
<keyword evidence="5" id="KW-0808">Transferase</keyword>
<keyword evidence="6" id="KW-0547">Nucleotide-binding</keyword>
<keyword evidence="8" id="KW-0067">ATP-binding</keyword>
<dbReference type="GO" id="GO:0000155">
    <property type="term" value="F:phosphorelay sensor kinase activity"/>
    <property type="evidence" value="ECO:0007669"/>
    <property type="project" value="InterPro"/>
</dbReference>
<evidence type="ECO:0000256" key="9">
    <source>
        <dbReference type="ARBA" id="ARBA00023012"/>
    </source>
</evidence>
<dbReference type="InterPro" id="IPR041664">
    <property type="entry name" value="AAA_16"/>
</dbReference>
<dbReference type="InterPro" id="IPR003594">
    <property type="entry name" value="HATPase_dom"/>
</dbReference>
<evidence type="ECO:0000256" key="6">
    <source>
        <dbReference type="ARBA" id="ARBA00022741"/>
    </source>
</evidence>
<dbReference type="PRINTS" id="PR00344">
    <property type="entry name" value="BCTRLSENSOR"/>
</dbReference>
<comment type="catalytic activity">
    <reaction evidence="1">
        <text>ATP + protein L-histidine = ADP + protein N-phospho-L-histidine.</text>
        <dbReference type="EC" id="2.7.13.3"/>
    </reaction>
</comment>
<dbReference type="Pfam" id="PF02518">
    <property type="entry name" value="HATPase_c"/>
    <property type="match status" value="1"/>
</dbReference>
<dbReference type="Pfam" id="PF01590">
    <property type="entry name" value="GAF"/>
    <property type="match status" value="1"/>
</dbReference>
<keyword evidence="11" id="KW-0802">TPR repeat</keyword>
<dbReference type="InterPro" id="IPR036097">
    <property type="entry name" value="HisK_dim/P_sf"/>
</dbReference>
<gene>
    <name evidence="15" type="ORF">CWR48_14940</name>
</gene>
<dbReference type="InterPro" id="IPR011009">
    <property type="entry name" value="Kinase-like_dom_sf"/>
</dbReference>
<keyword evidence="16" id="KW-1185">Reference proteome</keyword>
<dbReference type="InterPro" id="IPR003661">
    <property type="entry name" value="HisK_dim/P_dom"/>
</dbReference>
<dbReference type="SMART" id="SM00388">
    <property type="entry name" value="HisKA"/>
    <property type="match status" value="1"/>
</dbReference>
<keyword evidence="7" id="KW-0418">Kinase</keyword>
<evidence type="ECO:0000256" key="7">
    <source>
        <dbReference type="ARBA" id="ARBA00022777"/>
    </source>
</evidence>
<keyword evidence="9" id="KW-0902">Two-component regulatory system</keyword>
<dbReference type="InterPro" id="IPR003593">
    <property type="entry name" value="AAA+_ATPase"/>
</dbReference>
<dbReference type="GO" id="GO:0005524">
    <property type="term" value="F:ATP binding"/>
    <property type="evidence" value="ECO:0007669"/>
    <property type="project" value="UniProtKB-KW"/>
</dbReference>
<dbReference type="GO" id="GO:0005886">
    <property type="term" value="C:plasma membrane"/>
    <property type="evidence" value="ECO:0007669"/>
    <property type="project" value="UniProtKB-SubCell"/>
</dbReference>
<reference evidence="16" key="1">
    <citation type="submission" date="2017-11" db="EMBL/GenBank/DDBJ databases">
        <authorList>
            <person name="Zhu W."/>
        </authorList>
    </citation>
    <scope>NUCLEOTIDE SEQUENCE [LARGE SCALE GENOMIC DNA]</scope>
    <source>
        <strain evidence="16">CAU 1183</strain>
    </source>
</reference>
<feature type="coiled-coil region" evidence="12">
    <location>
        <begin position="1474"/>
        <end position="1508"/>
    </location>
</feature>
<dbReference type="RefSeq" id="WP_115774135.1">
    <property type="nucleotide sequence ID" value="NZ_PIOC01000023.1"/>
</dbReference>
<dbReference type="InterPro" id="IPR053159">
    <property type="entry name" value="Hybrid_Histidine_Kinase"/>
</dbReference>